<keyword evidence="3 8" id="KW-0812">Transmembrane</keyword>
<comment type="subcellular location">
    <subcellularLocation>
        <location evidence="1">Cell membrane</location>
        <topology evidence="1">Multi-pass membrane protein</topology>
    </subcellularLocation>
</comment>
<feature type="domain" description="Major facilitator superfamily (MFS) profile" evidence="9">
    <location>
        <begin position="23"/>
        <end position="234"/>
    </location>
</feature>
<keyword evidence="6" id="KW-0046">Antibiotic resistance</keyword>
<feature type="transmembrane region" description="Helical" evidence="8">
    <location>
        <begin position="88"/>
        <end position="106"/>
    </location>
</feature>
<dbReference type="AlphaFoldDB" id="A0AAU2JIC2"/>
<name>A0AAU2JIC2_9ACTN</name>
<evidence type="ECO:0000256" key="3">
    <source>
        <dbReference type="ARBA" id="ARBA00022692"/>
    </source>
</evidence>
<evidence type="ECO:0000313" key="10">
    <source>
        <dbReference type="EMBL" id="WTU72447.1"/>
    </source>
</evidence>
<feature type="transmembrane region" description="Helical" evidence="8">
    <location>
        <begin position="20"/>
        <end position="38"/>
    </location>
</feature>
<dbReference type="InterPro" id="IPR011701">
    <property type="entry name" value="MFS"/>
</dbReference>
<feature type="region of interest" description="Disordered" evidence="7">
    <location>
        <begin position="204"/>
        <end position="234"/>
    </location>
</feature>
<keyword evidence="5 8" id="KW-0472">Membrane</keyword>
<dbReference type="Gene3D" id="1.20.1720.10">
    <property type="entry name" value="Multidrug resistance protein D"/>
    <property type="match status" value="1"/>
</dbReference>
<keyword evidence="4 8" id="KW-1133">Transmembrane helix</keyword>
<dbReference type="InterPro" id="IPR036259">
    <property type="entry name" value="MFS_trans_sf"/>
</dbReference>
<dbReference type="PROSITE" id="PS50850">
    <property type="entry name" value="MFS"/>
    <property type="match status" value="1"/>
</dbReference>
<dbReference type="InterPro" id="IPR020846">
    <property type="entry name" value="MFS_dom"/>
</dbReference>
<keyword evidence="2" id="KW-0813">Transport</keyword>
<evidence type="ECO:0000259" key="9">
    <source>
        <dbReference type="PROSITE" id="PS50850"/>
    </source>
</evidence>
<dbReference type="GO" id="GO:0005886">
    <property type="term" value="C:plasma membrane"/>
    <property type="evidence" value="ECO:0007669"/>
    <property type="project" value="UniProtKB-SubCell"/>
</dbReference>
<dbReference type="GO" id="GO:0022857">
    <property type="term" value="F:transmembrane transporter activity"/>
    <property type="evidence" value="ECO:0007669"/>
    <property type="project" value="InterPro"/>
</dbReference>
<dbReference type="SUPFAM" id="SSF103473">
    <property type="entry name" value="MFS general substrate transporter"/>
    <property type="match status" value="1"/>
</dbReference>
<evidence type="ECO:0000256" key="1">
    <source>
        <dbReference type="ARBA" id="ARBA00004651"/>
    </source>
</evidence>
<feature type="transmembrane region" description="Helical" evidence="8">
    <location>
        <begin position="118"/>
        <end position="137"/>
    </location>
</feature>
<feature type="transmembrane region" description="Helical" evidence="8">
    <location>
        <begin position="58"/>
        <end position="76"/>
    </location>
</feature>
<accession>A0AAU2JIC2</accession>
<dbReference type="EMBL" id="CP108264">
    <property type="protein sequence ID" value="WTU72447.1"/>
    <property type="molecule type" value="Genomic_DNA"/>
</dbReference>
<feature type="compositionally biased region" description="Basic residues" evidence="7">
    <location>
        <begin position="147"/>
        <end position="160"/>
    </location>
</feature>
<reference evidence="10" key="1">
    <citation type="submission" date="2022-10" db="EMBL/GenBank/DDBJ databases">
        <title>The complete genomes of actinobacterial strains from the NBC collection.</title>
        <authorList>
            <person name="Joergensen T.S."/>
            <person name="Alvarez Arevalo M."/>
            <person name="Sterndorff E.B."/>
            <person name="Faurdal D."/>
            <person name="Vuksanovic O."/>
            <person name="Mourched A.-S."/>
            <person name="Charusanti P."/>
            <person name="Shaw S."/>
            <person name="Blin K."/>
            <person name="Weber T."/>
        </authorList>
    </citation>
    <scope>NUCLEOTIDE SEQUENCE</scope>
    <source>
        <strain evidence="10">NBC_00049</strain>
    </source>
</reference>
<evidence type="ECO:0000256" key="7">
    <source>
        <dbReference type="SAM" id="MobiDB-lite"/>
    </source>
</evidence>
<dbReference type="Pfam" id="PF07690">
    <property type="entry name" value="MFS_1"/>
    <property type="match status" value="1"/>
</dbReference>
<protein>
    <submittedName>
        <fullName evidence="10">MFS transporter</fullName>
    </submittedName>
</protein>
<proteinExistence type="predicted"/>
<dbReference type="GO" id="GO:0046677">
    <property type="term" value="P:response to antibiotic"/>
    <property type="evidence" value="ECO:0007669"/>
    <property type="project" value="UniProtKB-KW"/>
</dbReference>
<evidence type="ECO:0000256" key="4">
    <source>
        <dbReference type="ARBA" id="ARBA00022989"/>
    </source>
</evidence>
<dbReference type="PANTHER" id="PTHR42718">
    <property type="entry name" value="MAJOR FACILITATOR SUPERFAMILY MULTIDRUG TRANSPORTER MFSC"/>
    <property type="match status" value="1"/>
</dbReference>
<evidence type="ECO:0000256" key="5">
    <source>
        <dbReference type="ARBA" id="ARBA00023136"/>
    </source>
</evidence>
<feature type="region of interest" description="Disordered" evidence="7">
    <location>
        <begin position="138"/>
        <end position="160"/>
    </location>
</feature>
<dbReference type="PANTHER" id="PTHR42718:SF9">
    <property type="entry name" value="MAJOR FACILITATOR SUPERFAMILY MULTIDRUG TRANSPORTER MFSC"/>
    <property type="match status" value="1"/>
</dbReference>
<evidence type="ECO:0000256" key="2">
    <source>
        <dbReference type="ARBA" id="ARBA00022448"/>
    </source>
</evidence>
<evidence type="ECO:0000256" key="6">
    <source>
        <dbReference type="ARBA" id="ARBA00023251"/>
    </source>
</evidence>
<evidence type="ECO:0000256" key="8">
    <source>
        <dbReference type="SAM" id="Phobius"/>
    </source>
</evidence>
<gene>
    <name evidence="10" type="ORF">OG327_03360</name>
</gene>
<sequence length="234" mass="24066">MRSRLDAGAGAEGSGAGAHLAVVTSVSAAALFLLGVNTTGINTALHAIAADLGVGTAALGWAVGVYMPAVAALVVLGGRLGDMLGQRVTVVGGSLVFAVGAVVVAASGSEAVLIAGRVLQGVGAAALMPSTMAMLRLSRPRSDRSSRCSRSRRGVRRRPPRCSASWSRRWRRPCSYGWSCGGPPRCCTCTCTCCGDRRWWRPASGQPSTPCSSSGSCTSSTSTRCPRTPWATPR</sequence>
<organism evidence="10">
    <name type="scientific">Streptomyces sp. NBC_00049</name>
    <dbReference type="NCBI Taxonomy" id="2903617"/>
    <lineage>
        <taxon>Bacteria</taxon>
        <taxon>Bacillati</taxon>
        <taxon>Actinomycetota</taxon>
        <taxon>Actinomycetes</taxon>
        <taxon>Kitasatosporales</taxon>
        <taxon>Streptomycetaceae</taxon>
        <taxon>Streptomyces</taxon>
    </lineage>
</organism>